<dbReference type="RefSeq" id="WP_160061877.1">
    <property type="nucleotide sequence ID" value="NZ_WUYX01000004.1"/>
</dbReference>
<dbReference type="OrthoDB" id="30917at2157"/>
<dbReference type="Proteomes" id="UP000434101">
    <property type="component" value="Unassembled WGS sequence"/>
</dbReference>
<accession>A0A6B0VGM0</accession>
<evidence type="ECO:0000256" key="1">
    <source>
        <dbReference type="ARBA" id="ARBA00022729"/>
    </source>
</evidence>
<organism evidence="2 3">
    <name type="scientific">Natronorubrum halalkaliphilum</name>
    <dbReference type="NCBI Taxonomy" id="2691917"/>
    <lineage>
        <taxon>Archaea</taxon>
        <taxon>Methanobacteriati</taxon>
        <taxon>Methanobacteriota</taxon>
        <taxon>Stenosarchaea group</taxon>
        <taxon>Halobacteria</taxon>
        <taxon>Halobacteriales</taxon>
        <taxon>Natrialbaceae</taxon>
        <taxon>Natronorubrum</taxon>
    </lineage>
</organism>
<dbReference type="InterPro" id="IPR006311">
    <property type="entry name" value="TAT_signal"/>
</dbReference>
<dbReference type="SUPFAM" id="SSF53850">
    <property type="entry name" value="Periplasmic binding protein-like II"/>
    <property type="match status" value="1"/>
</dbReference>
<dbReference type="Pfam" id="PF13416">
    <property type="entry name" value="SBP_bac_8"/>
    <property type="match status" value="1"/>
</dbReference>
<proteinExistence type="predicted"/>
<dbReference type="Gene3D" id="3.40.190.10">
    <property type="entry name" value="Periplasmic binding protein-like II"/>
    <property type="match status" value="2"/>
</dbReference>
<sequence length="371" mass="41240">MPGPHTHGRREFLRTTAAGGSAVALAGLAGCTGTVEDVLGDGDDTLTVAVYGGVFQDVMDDELFEPFSEELDIDVESEAQPTSEEALTQYENAVGAGEAPVDVAIMAQTGVMQGLNSDLWHIWDEDDFENLEYISDDLVGEAEGGISSIGALSWYINLVQNTDVIEEPVDSWEALWDDEYEDTLGLLGYASNSFLLDVTAEVRFDGQEILEDRDGVLEVFEELEGVTDQANFWYENEAEFQQRLRDGEVPAGMLYSDITRVMQDDGAPVQSNFVEEGSILDSGLWVTLETSDLKEEARQFIDYASRPEVQDRVAENLYTSPTIEREYSEIDEDFYAEIAGPGPDEAIVPSYNLYVEEEDWVSERWEEFIIG</sequence>
<dbReference type="AlphaFoldDB" id="A0A6B0VGM0"/>
<protein>
    <submittedName>
        <fullName evidence="2">Extracellular solute-binding protein</fullName>
    </submittedName>
</protein>
<gene>
    <name evidence="2" type="ORF">GS429_01050</name>
</gene>
<dbReference type="InterPro" id="IPR006059">
    <property type="entry name" value="SBP"/>
</dbReference>
<name>A0A6B0VGM0_9EURY</name>
<evidence type="ECO:0000313" key="2">
    <source>
        <dbReference type="EMBL" id="MXV60678.1"/>
    </source>
</evidence>
<evidence type="ECO:0000313" key="3">
    <source>
        <dbReference type="Proteomes" id="UP000434101"/>
    </source>
</evidence>
<keyword evidence="1" id="KW-0732">Signal</keyword>
<dbReference type="PROSITE" id="PS51318">
    <property type="entry name" value="TAT"/>
    <property type="match status" value="1"/>
</dbReference>
<dbReference type="EMBL" id="WUYX01000004">
    <property type="protein sequence ID" value="MXV60678.1"/>
    <property type="molecule type" value="Genomic_DNA"/>
</dbReference>
<dbReference type="PANTHER" id="PTHR30006">
    <property type="entry name" value="THIAMINE-BINDING PERIPLASMIC PROTEIN-RELATED"/>
    <property type="match status" value="1"/>
</dbReference>
<reference evidence="2 3" key="1">
    <citation type="submission" date="2020-01" db="EMBL/GenBank/DDBJ databases">
        <title>Natronorubrum sp. JWXQ-INN 674 isolated from Inner Mongolia Autonomous Region of China.</title>
        <authorList>
            <person name="Xue Q."/>
        </authorList>
    </citation>
    <scope>NUCLEOTIDE SEQUENCE [LARGE SCALE GENOMIC DNA]</scope>
    <source>
        <strain evidence="2 3">JWXQ-INN-674</strain>
    </source>
</reference>
<comment type="caution">
    <text evidence="2">The sequence shown here is derived from an EMBL/GenBank/DDBJ whole genome shotgun (WGS) entry which is preliminary data.</text>
</comment>
<keyword evidence="3" id="KW-1185">Reference proteome</keyword>